<evidence type="ECO:0000313" key="5">
    <source>
        <dbReference type="EMBL" id="AUO19893.1"/>
    </source>
</evidence>
<dbReference type="PROSITE" id="PS50943">
    <property type="entry name" value="HTH_CROC1"/>
    <property type="match status" value="1"/>
</dbReference>
<proteinExistence type="predicted"/>
<organism evidence="5 6">
    <name type="scientific">Monoglobus pectinilyticus</name>
    <dbReference type="NCBI Taxonomy" id="1981510"/>
    <lineage>
        <taxon>Bacteria</taxon>
        <taxon>Bacillati</taxon>
        <taxon>Bacillota</taxon>
        <taxon>Clostridia</taxon>
        <taxon>Monoglobales</taxon>
        <taxon>Monoglobaceae</taxon>
        <taxon>Monoglobus</taxon>
    </lineage>
</organism>
<dbReference type="Pfam" id="PF01381">
    <property type="entry name" value="HTH_3"/>
    <property type="match status" value="1"/>
</dbReference>
<dbReference type="RefSeq" id="WP_102366058.1">
    <property type="nucleotide sequence ID" value="NZ_CP020991.1"/>
</dbReference>
<evidence type="ECO:0000259" key="4">
    <source>
        <dbReference type="PROSITE" id="PS50943"/>
    </source>
</evidence>
<evidence type="ECO:0000313" key="6">
    <source>
        <dbReference type="Proteomes" id="UP000235589"/>
    </source>
</evidence>
<gene>
    <name evidence="5" type="ORF">B9O19_01739</name>
</gene>
<dbReference type="Proteomes" id="UP000235589">
    <property type="component" value="Chromosome"/>
</dbReference>
<dbReference type="GO" id="GO:0003677">
    <property type="term" value="F:DNA binding"/>
    <property type="evidence" value="ECO:0007669"/>
    <property type="project" value="UniProtKB-KW"/>
</dbReference>
<feature type="domain" description="HTH cro/C1-type" evidence="4">
    <location>
        <begin position="7"/>
        <end position="61"/>
    </location>
</feature>
<dbReference type="SMART" id="SM00530">
    <property type="entry name" value="HTH_XRE"/>
    <property type="match status" value="1"/>
</dbReference>
<dbReference type="Gene3D" id="1.10.260.40">
    <property type="entry name" value="lambda repressor-like DNA-binding domains"/>
    <property type="match status" value="1"/>
</dbReference>
<evidence type="ECO:0000256" key="3">
    <source>
        <dbReference type="ARBA" id="ARBA00023163"/>
    </source>
</evidence>
<sequence>MNLSDRIKIIISENSLKQKEFAKSINVTESYISKLLRGESGVSNSTATLIEELYGYSIDWILNGSEPKFSKKNNTKDFTPIQRKIISDIEQMDESDLIAVKAFIKSLDAYKRSFDKNEQ</sequence>
<keyword evidence="3" id="KW-0804">Transcription</keyword>
<dbReference type="OrthoDB" id="1852112at2"/>
<evidence type="ECO:0000256" key="2">
    <source>
        <dbReference type="ARBA" id="ARBA00023125"/>
    </source>
</evidence>
<keyword evidence="1" id="KW-0805">Transcription regulation</keyword>
<dbReference type="GeneID" id="98063126"/>
<dbReference type="KEGG" id="mpec:B9O19_01739"/>
<dbReference type="InterPro" id="IPR010982">
    <property type="entry name" value="Lambda_DNA-bd_dom_sf"/>
</dbReference>
<name>A0A2K9P3Q5_9FIRM</name>
<keyword evidence="6" id="KW-1185">Reference proteome</keyword>
<protein>
    <submittedName>
        <fullName evidence="5">Helix-turn-helix domain protein</fullName>
    </submittedName>
</protein>
<dbReference type="CDD" id="cd00093">
    <property type="entry name" value="HTH_XRE"/>
    <property type="match status" value="1"/>
</dbReference>
<dbReference type="AlphaFoldDB" id="A0A2K9P3Q5"/>
<dbReference type="InterPro" id="IPR001387">
    <property type="entry name" value="Cro/C1-type_HTH"/>
</dbReference>
<evidence type="ECO:0000256" key="1">
    <source>
        <dbReference type="ARBA" id="ARBA00023015"/>
    </source>
</evidence>
<dbReference type="SUPFAM" id="SSF47413">
    <property type="entry name" value="lambda repressor-like DNA-binding domains"/>
    <property type="match status" value="1"/>
</dbReference>
<keyword evidence="2" id="KW-0238">DNA-binding</keyword>
<dbReference type="EMBL" id="CP020991">
    <property type="protein sequence ID" value="AUO19893.1"/>
    <property type="molecule type" value="Genomic_DNA"/>
</dbReference>
<dbReference type="PANTHER" id="PTHR40661:SF3">
    <property type="entry name" value="FELS-1 PROPHAGE TRANSCRIPTIONAL REGULATOR"/>
    <property type="match status" value="1"/>
</dbReference>
<dbReference type="PANTHER" id="PTHR40661">
    <property type="match status" value="1"/>
</dbReference>
<reference evidence="5 6" key="1">
    <citation type="submission" date="2017-04" db="EMBL/GenBank/DDBJ databases">
        <title>Monoglobus pectinilyticus 14 draft genome.</title>
        <authorList>
            <person name="Kim C."/>
            <person name="Rosendale D.I."/>
            <person name="Kelly W.J."/>
            <person name="Tannock G.W."/>
            <person name="Patchett M.L."/>
            <person name="Jordens J.Z."/>
        </authorList>
    </citation>
    <scope>NUCLEOTIDE SEQUENCE [LARGE SCALE GENOMIC DNA]</scope>
    <source>
        <strain evidence="5 6">14</strain>
    </source>
</reference>
<accession>A0A2K9P3Q5</accession>